<gene>
    <name evidence="2" type="ORF">ACHAWO_011223</name>
</gene>
<evidence type="ECO:0000313" key="3">
    <source>
        <dbReference type="Proteomes" id="UP001530400"/>
    </source>
</evidence>
<accession>A0ABD3QBM9</accession>
<evidence type="ECO:0000313" key="2">
    <source>
        <dbReference type="EMBL" id="KAL3797753.1"/>
    </source>
</evidence>
<reference evidence="2 3" key="1">
    <citation type="submission" date="2024-10" db="EMBL/GenBank/DDBJ databases">
        <title>Updated reference genomes for cyclostephanoid diatoms.</title>
        <authorList>
            <person name="Roberts W.R."/>
            <person name="Alverson A.J."/>
        </authorList>
    </citation>
    <scope>NUCLEOTIDE SEQUENCE [LARGE SCALE GENOMIC DNA]</scope>
    <source>
        <strain evidence="2 3">AJA010-31</strain>
    </source>
</reference>
<protein>
    <submittedName>
        <fullName evidence="2">Uncharacterized protein</fullName>
    </submittedName>
</protein>
<comment type="caution">
    <text evidence="2">The sequence shown here is derived from an EMBL/GenBank/DDBJ whole genome shotgun (WGS) entry which is preliminary data.</text>
</comment>
<evidence type="ECO:0000256" key="1">
    <source>
        <dbReference type="SAM" id="MobiDB-lite"/>
    </source>
</evidence>
<dbReference type="Proteomes" id="UP001530400">
    <property type="component" value="Unassembled WGS sequence"/>
</dbReference>
<feature type="region of interest" description="Disordered" evidence="1">
    <location>
        <begin position="1"/>
        <end position="34"/>
    </location>
</feature>
<feature type="non-terminal residue" evidence="2">
    <location>
        <position position="141"/>
    </location>
</feature>
<dbReference type="EMBL" id="JALLPJ020000241">
    <property type="protein sequence ID" value="KAL3797753.1"/>
    <property type="molecule type" value="Genomic_DNA"/>
</dbReference>
<dbReference type="AlphaFoldDB" id="A0ABD3QBM9"/>
<sequence>MWRRRREENRFIESHPGRALKSGSAGVGSDTLNKRYKCPETYPETSPLSGHPMWDRSSVTVSEFVVTKAGTDGMVEGTLILRLHNMMRNTNIKPESRSSTEDGKTSLSRHRMFYSMSVSLSIGEDFVLLEMLSIENRIYIN</sequence>
<name>A0ABD3QBM9_9STRA</name>
<organism evidence="2 3">
    <name type="scientific">Cyclotella atomus</name>
    <dbReference type="NCBI Taxonomy" id="382360"/>
    <lineage>
        <taxon>Eukaryota</taxon>
        <taxon>Sar</taxon>
        <taxon>Stramenopiles</taxon>
        <taxon>Ochrophyta</taxon>
        <taxon>Bacillariophyta</taxon>
        <taxon>Coscinodiscophyceae</taxon>
        <taxon>Thalassiosirophycidae</taxon>
        <taxon>Stephanodiscales</taxon>
        <taxon>Stephanodiscaceae</taxon>
        <taxon>Cyclotella</taxon>
    </lineage>
</organism>
<proteinExistence type="predicted"/>
<feature type="compositionally biased region" description="Basic and acidic residues" evidence="1">
    <location>
        <begin position="1"/>
        <end position="16"/>
    </location>
</feature>
<keyword evidence="3" id="KW-1185">Reference proteome</keyword>